<keyword evidence="2" id="KW-1185">Reference proteome</keyword>
<protein>
    <submittedName>
        <fullName evidence="1">Uncharacterized protein</fullName>
    </submittedName>
</protein>
<dbReference type="EMBL" id="CM042033">
    <property type="protein sequence ID" value="KAI3774694.1"/>
    <property type="molecule type" value="Genomic_DNA"/>
</dbReference>
<evidence type="ECO:0000313" key="1">
    <source>
        <dbReference type="EMBL" id="KAI3774694.1"/>
    </source>
</evidence>
<proteinExistence type="predicted"/>
<reference evidence="1 2" key="2">
    <citation type="journal article" date="2022" name="Mol. Ecol. Resour.">
        <title>The genomes of chicory, endive, great burdock and yacon provide insights into Asteraceae paleo-polyploidization history and plant inulin production.</title>
        <authorList>
            <person name="Fan W."/>
            <person name="Wang S."/>
            <person name="Wang H."/>
            <person name="Wang A."/>
            <person name="Jiang F."/>
            <person name="Liu H."/>
            <person name="Zhao H."/>
            <person name="Xu D."/>
            <person name="Zhang Y."/>
        </authorList>
    </citation>
    <scope>NUCLEOTIDE SEQUENCE [LARGE SCALE GENOMIC DNA]</scope>
    <source>
        <strain evidence="2">cv. Yunnan</strain>
        <tissue evidence="1">Leaves</tissue>
    </source>
</reference>
<evidence type="ECO:0000313" key="2">
    <source>
        <dbReference type="Proteomes" id="UP001056120"/>
    </source>
</evidence>
<dbReference type="Proteomes" id="UP001056120">
    <property type="component" value="Linkage Group LG16"/>
</dbReference>
<reference evidence="2" key="1">
    <citation type="journal article" date="2022" name="Mol. Ecol. Resour.">
        <title>The genomes of chicory, endive, great burdock and yacon provide insights into Asteraceae palaeo-polyploidization history and plant inulin production.</title>
        <authorList>
            <person name="Fan W."/>
            <person name="Wang S."/>
            <person name="Wang H."/>
            <person name="Wang A."/>
            <person name="Jiang F."/>
            <person name="Liu H."/>
            <person name="Zhao H."/>
            <person name="Xu D."/>
            <person name="Zhang Y."/>
        </authorList>
    </citation>
    <scope>NUCLEOTIDE SEQUENCE [LARGE SCALE GENOMIC DNA]</scope>
    <source>
        <strain evidence="2">cv. Yunnan</strain>
    </source>
</reference>
<organism evidence="1 2">
    <name type="scientific">Smallanthus sonchifolius</name>
    <dbReference type="NCBI Taxonomy" id="185202"/>
    <lineage>
        <taxon>Eukaryota</taxon>
        <taxon>Viridiplantae</taxon>
        <taxon>Streptophyta</taxon>
        <taxon>Embryophyta</taxon>
        <taxon>Tracheophyta</taxon>
        <taxon>Spermatophyta</taxon>
        <taxon>Magnoliopsida</taxon>
        <taxon>eudicotyledons</taxon>
        <taxon>Gunneridae</taxon>
        <taxon>Pentapetalae</taxon>
        <taxon>asterids</taxon>
        <taxon>campanulids</taxon>
        <taxon>Asterales</taxon>
        <taxon>Asteraceae</taxon>
        <taxon>Asteroideae</taxon>
        <taxon>Heliantheae alliance</taxon>
        <taxon>Millerieae</taxon>
        <taxon>Smallanthus</taxon>
    </lineage>
</organism>
<comment type="caution">
    <text evidence="1">The sequence shown here is derived from an EMBL/GenBank/DDBJ whole genome shotgun (WGS) entry which is preliminary data.</text>
</comment>
<name>A0ACB9FU70_9ASTR</name>
<sequence length="340" mass="37942">MLWVQSCSCFSLYYHYESSLVPFPSEEQPDIDVQLPNMPVLRSDEIPSFLHPSTPYPFLRRAILGQFKNLSNNFCVLMETFEELEGHLINYMSQVCPIRAIGPLFKNPLLETSSNISGDLIKADDCLEWLDSKPPSSVVYISFGSVVSLSQEQVTEMAYGVLNSGVSFLWVMRMGATSTGESGKLPEGFLEEAGERGMIVQWSPQAQVLTHPAVSCFVTHCGWNSTMEALSSGVPVVAFPQWGDQVTDAKYLADEWKVGIRMCRGEAENKVIGREEVEECLREATSGVRTAEMKTNAMKWKKAAQEAVAEGGTSDRNIQEFVDEVRKLSLKKGQKHIIQH</sequence>
<accession>A0ACB9FU70</accession>
<gene>
    <name evidence="1" type="ORF">L1987_49254</name>
</gene>